<dbReference type="Pfam" id="PF08669">
    <property type="entry name" value="GCV_T_C"/>
    <property type="match status" value="1"/>
</dbReference>
<dbReference type="Gene3D" id="3.30.1360.120">
    <property type="entry name" value="Probable tRNA modification gtpase trme, domain 1"/>
    <property type="match status" value="1"/>
</dbReference>
<dbReference type="SUPFAM" id="SSF103025">
    <property type="entry name" value="Folate-binding domain"/>
    <property type="match status" value="1"/>
</dbReference>
<dbReference type="Gene3D" id="2.40.30.110">
    <property type="entry name" value="Aminomethyltransferase beta-barrel domains"/>
    <property type="match status" value="1"/>
</dbReference>
<dbReference type="InterPro" id="IPR027266">
    <property type="entry name" value="TrmE/GcvT-like"/>
</dbReference>
<name>T0YDE6_9ZZZZ</name>
<feature type="domain" description="Aminomethyltransferase C-terminal" evidence="2">
    <location>
        <begin position="124"/>
        <end position="204"/>
    </location>
</feature>
<dbReference type="InterPro" id="IPR028896">
    <property type="entry name" value="GcvT/YgfZ/DmdA"/>
</dbReference>
<dbReference type="InterPro" id="IPR006222">
    <property type="entry name" value="GCVT_N"/>
</dbReference>
<evidence type="ECO:0000313" key="3">
    <source>
        <dbReference type="EMBL" id="EQD31133.1"/>
    </source>
</evidence>
<dbReference type="EMBL" id="AUZZ01010019">
    <property type="protein sequence ID" value="EQD31133.1"/>
    <property type="molecule type" value="Genomic_DNA"/>
</dbReference>
<evidence type="ECO:0000259" key="2">
    <source>
        <dbReference type="Pfam" id="PF08669"/>
    </source>
</evidence>
<dbReference type="InterPro" id="IPR029043">
    <property type="entry name" value="GcvT/YgfZ_C"/>
</dbReference>
<accession>T0YDE6</accession>
<dbReference type="PANTHER" id="PTHR43757:SF2">
    <property type="entry name" value="AMINOMETHYLTRANSFERASE, MITOCHONDRIAL"/>
    <property type="match status" value="1"/>
</dbReference>
<reference evidence="3" key="1">
    <citation type="submission" date="2013-08" db="EMBL/GenBank/DDBJ databases">
        <authorList>
            <person name="Mendez C."/>
            <person name="Richter M."/>
            <person name="Ferrer M."/>
            <person name="Sanchez J."/>
        </authorList>
    </citation>
    <scope>NUCLEOTIDE SEQUENCE</scope>
</reference>
<reference evidence="3" key="2">
    <citation type="journal article" date="2014" name="ISME J.">
        <title>Microbial stratification in low pH oxic and suboxic macroscopic growths along an acid mine drainage.</title>
        <authorList>
            <person name="Mendez-Garcia C."/>
            <person name="Mesa V."/>
            <person name="Sprenger R.R."/>
            <person name="Richter M."/>
            <person name="Diez M.S."/>
            <person name="Solano J."/>
            <person name="Bargiela R."/>
            <person name="Golyshina O.V."/>
            <person name="Manteca A."/>
            <person name="Ramos J.L."/>
            <person name="Gallego J.R."/>
            <person name="Llorente I."/>
            <person name="Martins Dos Santos V.A."/>
            <person name="Jensen O.N."/>
            <person name="Pelaez A.I."/>
            <person name="Sanchez J."/>
            <person name="Ferrer M."/>
        </authorList>
    </citation>
    <scope>NUCLEOTIDE SEQUENCE</scope>
</reference>
<dbReference type="PANTHER" id="PTHR43757">
    <property type="entry name" value="AMINOMETHYLTRANSFERASE"/>
    <property type="match status" value="1"/>
</dbReference>
<organism evidence="3">
    <name type="scientific">mine drainage metagenome</name>
    <dbReference type="NCBI Taxonomy" id="410659"/>
    <lineage>
        <taxon>unclassified sequences</taxon>
        <taxon>metagenomes</taxon>
        <taxon>ecological metagenomes</taxon>
    </lineage>
</organism>
<dbReference type="SUPFAM" id="SSF101790">
    <property type="entry name" value="Aminomethyltransferase beta-barrel domain"/>
    <property type="match status" value="1"/>
</dbReference>
<comment type="caution">
    <text evidence="3">The sequence shown here is derived from an EMBL/GenBank/DDBJ whole genome shotgun (WGS) entry which is preliminary data.</text>
</comment>
<dbReference type="AlphaFoldDB" id="T0YDE6"/>
<protein>
    <submittedName>
        <fullName evidence="3">Glycine cleavage system T protein</fullName>
    </submittedName>
</protein>
<dbReference type="InterPro" id="IPR013977">
    <property type="entry name" value="GcvT_C"/>
</dbReference>
<dbReference type="GO" id="GO:0005829">
    <property type="term" value="C:cytosol"/>
    <property type="evidence" value="ECO:0007669"/>
    <property type="project" value="TreeGrafter"/>
</dbReference>
<proteinExistence type="predicted"/>
<dbReference type="Pfam" id="PF01571">
    <property type="entry name" value="GCV_T"/>
    <property type="match status" value="1"/>
</dbReference>
<dbReference type="Gene3D" id="4.10.1250.10">
    <property type="entry name" value="Aminomethyltransferase fragment"/>
    <property type="match status" value="1"/>
</dbReference>
<gene>
    <name evidence="3" type="ORF">B2A_13820</name>
</gene>
<evidence type="ECO:0000259" key="1">
    <source>
        <dbReference type="Pfam" id="PF01571"/>
    </source>
</evidence>
<sequence length="209" mass="22710">MTEGTGLEEIRYYHHRQGRVAGVPVRISRTGYTGEDGFELYGPADEAERLWEAIYHQGAPLGMLPAGLGARDTLRLEAGLRLYGQDIDERTDPLSAGLGWVVKLGKGDFRGRESLQTIAADPPRQFIGLRLDARQIARPQQQLFSGAEPVGVVTSGSFSFTLGIGIAMGYVRSGTAPDAAELKVLLREDLGQWANATVVPLPFYRRPGG</sequence>
<feature type="domain" description="GCVT N-terminal" evidence="1">
    <location>
        <begin position="6"/>
        <end position="106"/>
    </location>
</feature>